<reference evidence="2" key="5">
    <citation type="submission" date="2024-05" db="EMBL/GenBank/DDBJ databases">
        <authorList>
            <person name="Sun Q."/>
            <person name="Sedlacek I."/>
        </authorList>
    </citation>
    <scope>NUCLEOTIDE SEQUENCE</scope>
    <source>
        <strain evidence="2">CCM 8778</strain>
    </source>
</reference>
<evidence type="ECO:0000256" key="1">
    <source>
        <dbReference type="SAM" id="SignalP"/>
    </source>
</evidence>
<evidence type="ECO:0008006" key="6">
    <source>
        <dbReference type="Google" id="ProtNLM"/>
    </source>
</evidence>
<keyword evidence="5" id="KW-1185">Reference proteome</keyword>
<evidence type="ECO:0000313" key="2">
    <source>
        <dbReference type="EMBL" id="GGH89942.1"/>
    </source>
</evidence>
<feature type="chain" id="PRO_5014119384" description="Murein L,D-transpeptidase catalytic domain family protein" evidence="1">
    <location>
        <begin position="25"/>
        <end position="235"/>
    </location>
</feature>
<sequence length="235" mass="26198">MIRLFGQFIGCLALSGLLWLPAQAASNVRQAASPLFNELSRAAPGLDREVLRHALAAMQCAVNNGQPAAQRLAVIDYSRPSTERRLWLFDLQRKRVLLRDYVAHGRRSGENYATQFSNSLGSYQTSLGLFRTAESYHGKHGYSLRMDGLQPGVNDRARERAIVIHGAPYVDPRLAQSQGRIGRSLGCPAVRPEVARMVVDKLKGGQFLFAWHPRQAWARNAAYFNCKPQQLAGLR</sequence>
<dbReference type="Proteomes" id="UP000655550">
    <property type="component" value="Unassembled WGS sequence"/>
</dbReference>
<reference evidence="5" key="4">
    <citation type="journal article" date="2019" name="Int. J. Syst. Evol. Microbiol.">
        <title>The Global Catalogue of Microorganisms (GCM) 10K type strain sequencing project: providing services to taxonomists for standard genome sequencing and annotation.</title>
        <authorList>
            <consortium name="The Broad Institute Genomics Platform"/>
            <consortium name="The Broad Institute Genome Sequencing Center for Infectious Disease"/>
            <person name="Wu L."/>
            <person name="Ma J."/>
        </authorList>
    </citation>
    <scope>NUCLEOTIDE SEQUENCE [LARGE SCALE GENOMIC DNA]</scope>
    <source>
        <strain evidence="5">CCM 8778</strain>
    </source>
</reference>
<feature type="signal peptide" evidence="1">
    <location>
        <begin position="1"/>
        <end position="24"/>
    </location>
</feature>
<proteinExistence type="predicted"/>
<reference evidence="4" key="2">
    <citation type="submission" date="2017-12" db="EMBL/GenBank/DDBJ databases">
        <authorList>
            <person name="Yu X.-Y."/>
        </authorList>
    </citation>
    <scope>NUCLEOTIDE SEQUENCE [LARGE SCALE GENOMIC DNA]</scope>
    <source>
        <strain evidence="4">ZYSR67-Z</strain>
    </source>
</reference>
<dbReference type="EMBL" id="PIYS01000026">
    <property type="protein sequence ID" value="PKF70515.1"/>
    <property type="molecule type" value="Genomic_DNA"/>
</dbReference>
<organism evidence="3 4">
    <name type="scientific">Pseudomonas fluvialis</name>
    <dbReference type="NCBI Taxonomy" id="1793966"/>
    <lineage>
        <taxon>Bacteria</taxon>
        <taxon>Pseudomonadati</taxon>
        <taxon>Pseudomonadota</taxon>
        <taxon>Gammaproteobacteria</taxon>
        <taxon>Pseudomonadales</taxon>
        <taxon>Pseudomonadaceae</taxon>
        <taxon>Pseudomonas</taxon>
    </lineage>
</organism>
<dbReference type="PANTHER" id="PTHR38477:SF1">
    <property type="entry name" value="MUREIN L,D-TRANSPEPTIDASE CATALYTIC DOMAIN FAMILY PROTEIN"/>
    <property type="match status" value="1"/>
</dbReference>
<comment type="caution">
    <text evidence="3">The sequence shown here is derived from an EMBL/GenBank/DDBJ whole genome shotgun (WGS) entry which is preliminary data.</text>
</comment>
<dbReference type="RefSeq" id="WP_093984857.1">
    <property type="nucleotide sequence ID" value="NZ_BMDE01000002.1"/>
</dbReference>
<dbReference type="Proteomes" id="UP000242861">
    <property type="component" value="Unassembled WGS sequence"/>
</dbReference>
<dbReference type="InterPro" id="IPR032676">
    <property type="entry name" value="YkuD_2"/>
</dbReference>
<accession>A0A2I0CMZ5</accession>
<evidence type="ECO:0000313" key="4">
    <source>
        <dbReference type="Proteomes" id="UP000242861"/>
    </source>
</evidence>
<dbReference type="PANTHER" id="PTHR38477">
    <property type="entry name" value="HYPOTHETICAL EXPORTED PROTEIN"/>
    <property type="match status" value="1"/>
</dbReference>
<protein>
    <recommendedName>
        <fullName evidence="6">Murein L,D-transpeptidase catalytic domain family protein</fullName>
    </recommendedName>
</protein>
<reference evidence="3" key="3">
    <citation type="submission" date="2017-12" db="EMBL/GenBank/DDBJ databases">
        <authorList>
            <person name="Hurst M.R.H."/>
        </authorList>
    </citation>
    <scope>NUCLEOTIDE SEQUENCE [LARGE SCALE GENOMIC DNA]</scope>
    <source>
        <strain evidence="3">ZYSR67-Z</strain>
    </source>
</reference>
<evidence type="ECO:0000313" key="3">
    <source>
        <dbReference type="EMBL" id="PKF70515.1"/>
    </source>
</evidence>
<keyword evidence="1" id="KW-0732">Signal</keyword>
<dbReference type="EMBL" id="BMDE01000002">
    <property type="protein sequence ID" value="GGH89942.1"/>
    <property type="molecule type" value="Genomic_DNA"/>
</dbReference>
<dbReference type="Pfam" id="PF13645">
    <property type="entry name" value="YkuD_2"/>
    <property type="match status" value="1"/>
</dbReference>
<reference evidence="2" key="1">
    <citation type="journal article" date="2014" name="Int. J. Syst. Evol. Microbiol.">
        <title>Complete genome of a new Firmicutes species belonging to the dominant human colonic microbiota ('Ruminococcus bicirculans') reveals two chromosomes and a selective capacity to utilize plant glucans.</title>
        <authorList>
            <consortium name="NISC Comparative Sequencing Program"/>
            <person name="Wegmann U."/>
            <person name="Louis P."/>
            <person name="Goesmann A."/>
            <person name="Henrissat B."/>
            <person name="Duncan S.H."/>
            <person name="Flint H.J."/>
        </authorList>
    </citation>
    <scope>NUCLEOTIDE SEQUENCE</scope>
    <source>
        <strain evidence="2">CCM 8778</strain>
    </source>
</reference>
<dbReference type="AlphaFoldDB" id="A0A2I0CMZ5"/>
<evidence type="ECO:0000313" key="5">
    <source>
        <dbReference type="Proteomes" id="UP000655550"/>
    </source>
</evidence>
<gene>
    <name evidence="3" type="ORF">CW360_12910</name>
    <name evidence="2" type="ORF">GCM10007363_06260</name>
</gene>
<name>A0A2I0CMZ5_9PSED</name>